<feature type="domain" description="Semialdehyde dehydrogenase NAD-binding" evidence="5">
    <location>
        <begin position="4"/>
        <end position="122"/>
    </location>
</feature>
<keyword evidence="3 4" id="KW-0520">NAD</keyword>
<dbReference type="GO" id="GO:0051287">
    <property type="term" value="F:NAD binding"/>
    <property type="evidence" value="ECO:0007669"/>
    <property type="project" value="UniProtKB-UniRule"/>
</dbReference>
<dbReference type="AlphaFoldDB" id="A0A076YI65"/>
<dbReference type="GO" id="GO:0008774">
    <property type="term" value="F:acetaldehyde dehydrogenase (acetylating) activity"/>
    <property type="evidence" value="ECO:0007669"/>
    <property type="project" value="UniProtKB-UniRule"/>
</dbReference>
<evidence type="ECO:0000256" key="2">
    <source>
        <dbReference type="ARBA" id="ARBA00022797"/>
    </source>
</evidence>
<dbReference type="HAMAP" id="MF_01657">
    <property type="entry name" value="Ac_ald_DH_ac"/>
    <property type="match status" value="1"/>
</dbReference>
<dbReference type="InterPro" id="IPR036291">
    <property type="entry name" value="NAD(P)-bd_dom_sf"/>
</dbReference>
<dbReference type="SUPFAM" id="SSF55347">
    <property type="entry name" value="Glyceraldehyde-3-phosphate dehydrogenase-like, C-terminal domain"/>
    <property type="match status" value="1"/>
</dbReference>
<dbReference type="PIRSF" id="PIRSF015689">
    <property type="entry name" value="Actaldh_dh_actl"/>
    <property type="match status" value="1"/>
</dbReference>
<dbReference type="InterPro" id="IPR015426">
    <property type="entry name" value="Acetylaldehyde_DH_C"/>
</dbReference>
<dbReference type="SMART" id="SM00859">
    <property type="entry name" value="Semialdhyde_dh"/>
    <property type="match status" value="1"/>
</dbReference>
<dbReference type="SUPFAM" id="SSF51735">
    <property type="entry name" value="NAD(P)-binding Rossmann-fold domains"/>
    <property type="match status" value="1"/>
</dbReference>
<comment type="similarity">
    <text evidence="1 4">Belongs to the acetaldehyde dehydrogenase family.</text>
</comment>
<dbReference type="Gene3D" id="3.30.360.10">
    <property type="entry name" value="Dihydrodipicolinate Reductase, domain 2"/>
    <property type="match status" value="1"/>
</dbReference>
<feature type="binding site" evidence="4">
    <location>
        <position position="292"/>
    </location>
    <ligand>
        <name>NAD(+)</name>
        <dbReference type="ChEBI" id="CHEBI:57540"/>
    </ligand>
</feature>
<dbReference type="Gene3D" id="3.40.50.720">
    <property type="entry name" value="NAD(P)-binding Rossmann-like Domain"/>
    <property type="match status" value="1"/>
</dbReference>
<dbReference type="EMBL" id="KJ829527">
    <property type="protein sequence ID" value="AIK66580.1"/>
    <property type="molecule type" value="Genomic_DNA"/>
</dbReference>
<dbReference type="InterPro" id="IPR000534">
    <property type="entry name" value="Semialdehyde_DH_NAD-bd"/>
</dbReference>
<feature type="active site" description="Acyl-thioester intermediate" evidence="4">
    <location>
        <position position="133"/>
    </location>
</feature>
<reference evidence="6" key="1">
    <citation type="submission" date="2014-04" db="EMBL/GenBank/DDBJ databases">
        <title>Isolation and characterization of a novel Arhodomonas sp. strain Seminole and its Genetic Potential to Degrade Hydrocarbons at high salinity.</title>
        <authorList>
            <person name="Dalvi S."/>
            <person name="Nicholson C.A."/>
            <person name="Najar F.Z."/>
            <person name="Roe B.A."/>
            <person name="Canaan P."/>
            <person name="Hartson S.D."/>
            <person name="Fathepure B.Z."/>
        </authorList>
    </citation>
    <scope>NUCLEOTIDE SEQUENCE</scope>
    <source>
        <strain evidence="6">Seminole</strain>
    </source>
</reference>
<protein>
    <recommendedName>
        <fullName evidence="4">Acetaldehyde dehydrogenase</fullName>
        <ecNumber evidence="4">1.2.1.10</ecNumber>
    </recommendedName>
    <alternativeName>
        <fullName evidence="4">Acetaldehyde dehydrogenase [acetylating]</fullName>
    </alternativeName>
</protein>
<accession>A0A076YI65</accession>
<proteinExistence type="inferred from homology"/>
<dbReference type="EC" id="1.2.1.10" evidence="4"/>
<feature type="binding site" evidence="4">
    <location>
        <begin position="164"/>
        <end position="172"/>
    </location>
    <ligand>
        <name>NAD(+)</name>
        <dbReference type="ChEBI" id="CHEBI:57540"/>
    </ligand>
</feature>
<dbReference type="Pfam" id="PF01118">
    <property type="entry name" value="Semialdhyde_dh"/>
    <property type="match status" value="1"/>
</dbReference>
<organism evidence="6">
    <name type="scientific">Arhodomonas sp. Seminole</name>
    <dbReference type="NCBI Taxonomy" id="1204713"/>
    <lineage>
        <taxon>Bacteria</taxon>
        <taxon>Pseudomonadati</taxon>
        <taxon>Pseudomonadota</taxon>
        <taxon>Gammaproteobacteria</taxon>
        <taxon>Chromatiales</taxon>
        <taxon>Ectothiorhodospiraceae</taxon>
        <taxon>Arhodomonas</taxon>
    </lineage>
</organism>
<keyword evidence="4" id="KW-0560">Oxidoreductase</keyword>
<evidence type="ECO:0000256" key="3">
    <source>
        <dbReference type="ARBA" id="ARBA00023027"/>
    </source>
</evidence>
<dbReference type="Pfam" id="PF09290">
    <property type="entry name" value="AcetDehyd-dimer"/>
    <property type="match status" value="1"/>
</dbReference>
<dbReference type="CDD" id="cd23933">
    <property type="entry name" value="ALDH_C"/>
    <property type="match status" value="1"/>
</dbReference>
<evidence type="ECO:0000259" key="5">
    <source>
        <dbReference type="SMART" id="SM00859"/>
    </source>
</evidence>
<name>A0A076YI65_9GAMM</name>
<evidence type="ECO:0000313" key="6">
    <source>
        <dbReference type="EMBL" id="AIK66580.1"/>
    </source>
</evidence>
<dbReference type="NCBIfam" id="TIGR03215">
    <property type="entry name" value="ac_ald_DH_ac"/>
    <property type="match status" value="1"/>
</dbReference>
<dbReference type="NCBIfam" id="NF006157">
    <property type="entry name" value="PRK08300.1"/>
    <property type="match status" value="1"/>
</dbReference>
<evidence type="ECO:0000256" key="4">
    <source>
        <dbReference type="HAMAP-Rule" id="MF_01657"/>
    </source>
</evidence>
<sequence>MSMKAAVIGSGNIGTDLMIKILRNAEHLEMGVMVGIDPESDGLARAKRMGVATCDTGVDGLVEMPEFADIDVVFDATSAKAHLHNDAVLRRHKPEIEVIDLTPAAIGPYCVPVVNLEETLADPSVHNVNMVTCGGQATIPMVAAVASVAEVRYAEIVASISSRSAGPGTRANIDEFTETTSQGLEAVGGAQRGKAIIILNPAEPPLLMRDTVYTLSPLEADESAIESAIEAMAERVASYVPGYRLKQSVQFERFDERRPLNVPGVGQVTGLKTSAFLEVEGAAHYLPAYAGNLDIMTSAALATAERYAVHAGERAGATV</sequence>
<evidence type="ECO:0000256" key="1">
    <source>
        <dbReference type="ARBA" id="ARBA00009244"/>
    </source>
</evidence>
<keyword evidence="2 4" id="KW-0058">Aromatic hydrocarbons catabolism</keyword>
<dbReference type="InterPro" id="IPR003361">
    <property type="entry name" value="Acetaldehyde_dehydrogenase"/>
</dbReference>
<comment type="catalytic activity">
    <reaction evidence="4">
        <text>acetaldehyde + NAD(+) + CoA = acetyl-CoA + NADH + H(+)</text>
        <dbReference type="Rhea" id="RHEA:23288"/>
        <dbReference type="ChEBI" id="CHEBI:15343"/>
        <dbReference type="ChEBI" id="CHEBI:15378"/>
        <dbReference type="ChEBI" id="CHEBI:57287"/>
        <dbReference type="ChEBI" id="CHEBI:57288"/>
        <dbReference type="ChEBI" id="CHEBI:57540"/>
        <dbReference type="ChEBI" id="CHEBI:57945"/>
        <dbReference type="EC" id="1.2.1.10"/>
    </reaction>
</comment>
<feature type="binding site" evidence="4">
    <location>
        <begin position="10"/>
        <end position="13"/>
    </location>
    <ligand>
        <name>NAD(+)</name>
        <dbReference type="ChEBI" id="CHEBI:57540"/>
    </ligand>
</feature>